<feature type="chain" id="PRO_5047482359" description="PASTA domain-containing protein" evidence="2">
    <location>
        <begin position="21"/>
        <end position="225"/>
    </location>
</feature>
<evidence type="ECO:0000313" key="5">
    <source>
        <dbReference type="Proteomes" id="UP000603200"/>
    </source>
</evidence>
<feature type="domain" description="PASTA" evidence="3">
    <location>
        <begin position="60"/>
        <end position="132"/>
    </location>
</feature>
<evidence type="ECO:0000256" key="2">
    <source>
        <dbReference type="SAM" id="SignalP"/>
    </source>
</evidence>
<dbReference type="Proteomes" id="UP000603200">
    <property type="component" value="Unassembled WGS sequence"/>
</dbReference>
<accession>A0ABQ3ZTQ4</accession>
<dbReference type="Pfam" id="PF03793">
    <property type="entry name" value="PASTA"/>
    <property type="match status" value="1"/>
</dbReference>
<dbReference type="EMBL" id="BOMN01000061">
    <property type="protein sequence ID" value="GIE21848.1"/>
    <property type="molecule type" value="Genomic_DNA"/>
</dbReference>
<feature type="domain" description="PASTA" evidence="3">
    <location>
        <begin position="141"/>
        <end position="213"/>
    </location>
</feature>
<dbReference type="SMART" id="SM00740">
    <property type="entry name" value="PASTA"/>
    <property type="match status" value="2"/>
</dbReference>
<dbReference type="InterPro" id="IPR005543">
    <property type="entry name" value="PASTA_dom"/>
</dbReference>
<protein>
    <recommendedName>
        <fullName evidence="3">PASTA domain-containing protein</fullName>
    </recommendedName>
</protein>
<dbReference type="PROSITE" id="PS51257">
    <property type="entry name" value="PROKAR_LIPOPROTEIN"/>
    <property type="match status" value="1"/>
</dbReference>
<evidence type="ECO:0000256" key="1">
    <source>
        <dbReference type="SAM" id="MobiDB-lite"/>
    </source>
</evidence>
<keyword evidence="2" id="KW-0732">Signal</keyword>
<reference evidence="4 5" key="1">
    <citation type="submission" date="2021-01" db="EMBL/GenBank/DDBJ databases">
        <title>Whole genome shotgun sequence of Actinoplanes humidus NBRC 14915.</title>
        <authorList>
            <person name="Komaki H."/>
            <person name="Tamura T."/>
        </authorList>
    </citation>
    <scope>NUCLEOTIDE SEQUENCE [LARGE SCALE GENOMIC DNA]</scope>
    <source>
        <strain evidence="4 5">NBRC 14915</strain>
    </source>
</reference>
<dbReference type="CDD" id="cd06577">
    <property type="entry name" value="PASTA_pknB"/>
    <property type="match status" value="2"/>
</dbReference>
<feature type="signal peptide" evidence="2">
    <location>
        <begin position="1"/>
        <end position="20"/>
    </location>
</feature>
<comment type="caution">
    <text evidence="4">The sequence shown here is derived from an EMBL/GenBank/DDBJ whole genome shotgun (WGS) entry which is preliminary data.</text>
</comment>
<proteinExistence type="predicted"/>
<evidence type="ECO:0000259" key="3">
    <source>
        <dbReference type="SMART" id="SM00740"/>
    </source>
</evidence>
<feature type="compositionally biased region" description="Polar residues" evidence="1">
    <location>
        <begin position="46"/>
        <end position="60"/>
    </location>
</feature>
<organism evidence="4 5">
    <name type="scientific">Winogradskya humida</name>
    <dbReference type="NCBI Taxonomy" id="113566"/>
    <lineage>
        <taxon>Bacteria</taxon>
        <taxon>Bacillati</taxon>
        <taxon>Actinomycetota</taxon>
        <taxon>Actinomycetes</taxon>
        <taxon>Micromonosporales</taxon>
        <taxon>Micromonosporaceae</taxon>
        <taxon>Winogradskya</taxon>
    </lineage>
</organism>
<keyword evidence="5" id="KW-1185">Reference proteome</keyword>
<dbReference type="Gene3D" id="3.30.10.20">
    <property type="match status" value="2"/>
</dbReference>
<gene>
    <name evidence="4" type="ORF">Ahu01nite_049500</name>
</gene>
<name>A0ABQ3ZTQ4_9ACTN</name>
<sequence length="225" mass="23027">MLHVSRWFTGLLVAGCLSLAACGGSTPDPVPAVPAAPTNVAAPTSFAGSPTPSELVSSSGVGDRAMPDVNGERLSDAEALLGAAGFMSVRAVDATGKNRTILEKNNWVVEQQEPSAGAGVADGMTVTLGVRKPTDDQDDVAVEKGVVPDVVCHDLQEAQDALRGAGFFVVVAKDGLGQGRYPLVDRNWIVLGQSAKAGSSPEKKAAIQLTVVKFGEPTGDSGCKS</sequence>
<evidence type="ECO:0000313" key="4">
    <source>
        <dbReference type="EMBL" id="GIE21848.1"/>
    </source>
</evidence>
<feature type="region of interest" description="Disordered" evidence="1">
    <location>
        <begin position="43"/>
        <end position="69"/>
    </location>
</feature>